<accession>A0A3M0FWB8</accession>
<evidence type="ECO:0000256" key="4">
    <source>
        <dbReference type="ARBA" id="ARBA00032089"/>
    </source>
</evidence>
<evidence type="ECO:0000313" key="8">
    <source>
        <dbReference type="Proteomes" id="UP000281985"/>
    </source>
</evidence>
<dbReference type="PANTHER" id="PTHR34138:SF1">
    <property type="entry name" value="CELL SHAPE-DETERMINING PROTEIN MREC"/>
    <property type="match status" value="1"/>
</dbReference>
<keyword evidence="8" id="KW-1185">Reference proteome</keyword>
<dbReference type="GO" id="GO:0008360">
    <property type="term" value="P:regulation of cell shape"/>
    <property type="evidence" value="ECO:0007669"/>
    <property type="project" value="UniProtKB-KW"/>
</dbReference>
<dbReference type="AlphaFoldDB" id="A0A3M0FWB8"/>
<dbReference type="Gene3D" id="2.40.10.340">
    <property type="entry name" value="Rod shape-determining protein MreC, domain 1"/>
    <property type="match status" value="1"/>
</dbReference>
<dbReference type="RefSeq" id="WP_121918178.1">
    <property type="nucleotide sequence ID" value="NZ_REFV01000014.1"/>
</dbReference>
<dbReference type="Proteomes" id="UP000281985">
    <property type="component" value="Unassembled WGS sequence"/>
</dbReference>
<dbReference type="OrthoDB" id="9811827at2"/>
<comment type="similarity">
    <text evidence="1 5">Belongs to the MreC family.</text>
</comment>
<reference evidence="7 8" key="1">
    <citation type="submission" date="2018-10" db="EMBL/GenBank/DDBJ databases">
        <title>Dokdonia luteus sp. nov., isolated from sea water.</title>
        <authorList>
            <person name="Zhou L.Y."/>
            <person name="Du Z.J."/>
        </authorList>
    </citation>
    <scope>NUCLEOTIDE SEQUENCE [LARGE SCALE GENOMIC DNA]</scope>
    <source>
        <strain evidence="7 8">SH27</strain>
    </source>
</reference>
<dbReference type="Gene3D" id="2.40.10.350">
    <property type="entry name" value="Rod shape-determining protein MreC, domain 2"/>
    <property type="match status" value="1"/>
</dbReference>
<evidence type="ECO:0000259" key="6">
    <source>
        <dbReference type="Pfam" id="PF04085"/>
    </source>
</evidence>
<comment type="function">
    <text evidence="5">Involved in formation and maintenance of cell shape.</text>
</comment>
<feature type="domain" description="Rod shape-determining protein MreC beta-barrel core" evidence="6">
    <location>
        <begin position="116"/>
        <end position="264"/>
    </location>
</feature>
<dbReference type="EMBL" id="REFV01000014">
    <property type="protein sequence ID" value="RMB56758.1"/>
    <property type="molecule type" value="Genomic_DNA"/>
</dbReference>
<comment type="caution">
    <text evidence="7">The sequence shown here is derived from an EMBL/GenBank/DDBJ whole genome shotgun (WGS) entry which is preliminary data.</text>
</comment>
<dbReference type="InterPro" id="IPR007221">
    <property type="entry name" value="MreC"/>
</dbReference>
<evidence type="ECO:0000313" key="7">
    <source>
        <dbReference type="EMBL" id="RMB56758.1"/>
    </source>
</evidence>
<dbReference type="PANTHER" id="PTHR34138">
    <property type="entry name" value="CELL SHAPE-DETERMINING PROTEIN MREC"/>
    <property type="match status" value="1"/>
</dbReference>
<gene>
    <name evidence="7" type="primary">mreC</name>
    <name evidence="7" type="ORF">EAX61_13220</name>
</gene>
<dbReference type="Pfam" id="PF04085">
    <property type="entry name" value="MreC"/>
    <property type="match status" value="1"/>
</dbReference>
<sequence>MQQIINFLIRYKNALLFLFLLLISLVFTVQSHSYHRSKFINSANFLSGGVYESVGGVQDYFKLKTYNEQLLEENARLRERIQRAKTTVPSSEDSLSMLSNIYKDSISQFEFIPAKVINNSYAKVDNFLTIKGGRREGIQKDMGVITSKGIVGVIDKVSGKYSTVLSVLNTNFTTNAQLQDTDHYGQLQWDGRNPNLAQLIDMQQQAPVAVGDTIETSGRSAIFPKGIPIGTVQDFKLDQSKNFFLITVKLINDMTNLGHVYVIENNDLEEIKAIEAASINEQ</sequence>
<evidence type="ECO:0000256" key="5">
    <source>
        <dbReference type="PIRNR" id="PIRNR038471"/>
    </source>
</evidence>
<protein>
    <recommendedName>
        <fullName evidence="2 5">Cell shape-determining protein MreC</fullName>
    </recommendedName>
    <alternativeName>
        <fullName evidence="4 5">Cell shape protein MreC</fullName>
    </alternativeName>
</protein>
<keyword evidence="3 5" id="KW-0133">Cell shape</keyword>
<organism evidence="7 8">
    <name type="scientific">Dokdonia sinensis</name>
    <dbReference type="NCBI Taxonomy" id="2479847"/>
    <lineage>
        <taxon>Bacteria</taxon>
        <taxon>Pseudomonadati</taxon>
        <taxon>Bacteroidota</taxon>
        <taxon>Flavobacteriia</taxon>
        <taxon>Flavobacteriales</taxon>
        <taxon>Flavobacteriaceae</taxon>
        <taxon>Dokdonia</taxon>
    </lineage>
</organism>
<dbReference type="NCBIfam" id="TIGR00219">
    <property type="entry name" value="mreC"/>
    <property type="match status" value="1"/>
</dbReference>
<evidence type="ECO:0000256" key="1">
    <source>
        <dbReference type="ARBA" id="ARBA00009369"/>
    </source>
</evidence>
<dbReference type="NCBIfam" id="NF010532">
    <property type="entry name" value="PRK13922.9-3"/>
    <property type="match status" value="1"/>
</dbReference>
<name>A0A3M0FWB8_9FLAO</name>
<dbReference type="InterPro" id="IPR042175">
    <property type="entry name" value="Cell/Rod_MreC_2"/>
</dbReference>
<evidence type="ECO:0000256" key="3">
    <source>
        <dbReference type="ARBA" id="ARBA00022960"/>
    </source>
</evidence>
<dbReference type="InterPro" id="IPR042177">
    <property type="entry name" value="Cell/Rod_1"/>
</dbReference>
<dbReference type="PIRSF" id="PIRSF038471">
    <property type="entry name" value="MreC"/>
    <property type="match status" value="1"/>
</dbReference>
<proteinExistence type="inferred from homology"/>
<dbReference type="GO" id="GO:0005886">
    <property type="term" value="C:plasma membrane"/>
    <property type="evidence" value="ECO:0007669"/>
    <property type="project" value="TreeGrafter"/>
</dbReference>
<dbReference type="InterPro" id="IPR055342">
    <property type="entry name" value="MreC_beta-barrel_core"/>
</dbReference>
<evidence type="ECO:0000256" key="2">
    <source>
        <dbReference type="ARBA" id="ARBA00013855"/>
    </source>
</evidence>